<reference evidence="5" key="1">
    <citation type="journal article" date="2017" name="Genome Biol.">
        <title>Comparative genomics reveals high biological diversity and specific adaptations in the industrially and medically important fungal genus Aspergillus.</title>
        <authorList>
            <person name="de Vries R.P."/>
            <person name="Riley R."/>
            <person name="Wiebenga A."/>
            <person name="Aguilar-Osorio G."/>
            <person name="Amillis S."/>
            <person name="Uchima C.A."/>
            <person name="Anderluh G."/>
            <person name="Asadollahi M."/>
            <person name="Askin M."/>
            <person name="Barry K."/>
            <person name="Battaglia E."/>
            <person name="Bayram O."/>
            <person name="Benocci T."/>
            <person name="Braus-Stromeyer S.A."/>
            <person name="Caldana C."/>
            <person name="Canovas D."/>
            <person name="Cerqueira G.C."/>
            <person name="Chen F."/>
            <person name="Chen W."/>
            <person name="Choi C."/>
            <person name="Clum A."/>
            <person name="Dos Santos R.A."/>
            <person name="Damasio A.R."/>
            <person name="Diallinas G."/>
            <person name="Emri T."/>
            <person name="Fekete E."/>
            <person name="Flipphi M."/>
            <person name="Freyberg S."/>
            <person name="Gallo A."/>
            <person name="Gournas C."/>
            <person name="Habgood R."/>
            <person name="Hainaut M."/>
            <person name="Harispe M.L."/>
            <person name="Henrissat B."/>
            <person name="Hilden K.S."/>
            <person name="Hope R."/>
            <person name="Hossain A."/>
            <person name="Karabika E."/>
            <person name="Karaffa L."/>
            <person name="Karanyi Z."/>
            <person name="Krasevec N."/>
            <person name="Kuo A."/>
            <person name="Kusch H."/>
            <person name="LaButti K."/>
            <person name="Lagendijk E.L."/>
            <person name="Lapidus A."/>
            <person name="Levasseur A."/>
            <person name="Lindquist E."/>
            <person name="Lipzen A."/>
            <person name="Logrieco A.F."/>
            <person name="MacCabe A."/>
            <person name="Maekelae M.R."/>
            <person name="Malavazi I."/>
            <person name="Melin P."/>
            <person name="Meyer V."/>
            <person name="Mielnichuk N."/>
            <person name="Miskei M."/>
            <person name="Molnar A.P."/>
            <person name="Mule G."/>
            <person name="Ngan C.Y."/>
            <person name="Orejas M."/>
            <person name="Orosz E."/>
            <person name="Ouedraogo J.P."/>
            <person name="Overkamp K.M."/>
            <person name="Park H.-S."/>
            <person name="Perrone G."/>
            <person name="Piumi F."/>
            <person name="Punt P.J."/>
            <person name="Ram A.F."/>
            <person name="Ramon A."/>
            <person name="Rauscher S."/>
            <person name="Record E."/>
            <person name="Riano-Pachon D.M."/>
            <person name="Robert V."/>
            <person name="Roehrig J."/>
            <person name="Ruller R."/>
            <person name="Salamov A."/>
            <person name="Salih N.S."/>
            <person name="Samson R.A."/>
            <person name="Sandor E."/>
            <person name="Sanguinetti M."/>
            <person name="Schuetze T."/>
            <person name="Sepcic K."/>
            <person name="Shelest E."/>
            <person name="Sherlock G."/>
            <person name="Sophianopoulou V."/>
            <person name="Squina F.M."/>
            <person name="Sun H."/>
            <person name="Susca A."/>
            <person name="Todd R.B."/>
            <person name="Tsang A."/>
            <person name="Unkles S.E."/>
            <person name="van de Wiele N."/>
            <person name="van Rossen-Uffink D."/>
            <person name="Oliveira J.V."/>
            <person name="Vesth T.C."/>
            <person name="Visser J."/>
            <person name="Yu J.-H."/>
            <person name="Zhou M."/>
            <person name="Andersen M.R."/>
            <person name="Archer D.B."/>
            <person name="Baker S.E."/>
            <person name="Benoit I."/>
            <person name="Brakhage A.A."/>
            <person name="Braus G.H."/>
            <person name="Fischer R."/>
            <person name="Frisvad J.C."/>
            <person name="Goldman G.H."/>
            <person name="Houbraken J."/>
            <person name="Oakley B."/>
            <person name="Pocsi I."/>
            <person name="Scazzocchio C."/>
            <person name="Seiboth B."/>
            <person name="vanKuyk P.A."/>
            <person name="Wortman J."/>
            <person name="Dyer P.S."/>
            <person name="Grigoriev I.V."/>
        </authorList>
    </citation>
    <scope>NUCLEOTIDE SEQUENCE [LARGE SCALE GENOMIC DNA]</scope>
    <source>
        <strain evidence="5">DTO 134E9</strain>
    </source>
</reference>
<feature type="region of interest" description="Disordered" evidence="2">
    <location>
        <begin position="441"/>
        <end position="469"/>
    </location>
</feature>
<feature type="region of interest" description="Disordered" evidence="2">
    <location>
        <begin position="1"/>
        <end position="59"/>
    </location>
</feature>
<sequence length="726" mass="81041">METAGNPRQADGSRREGVRNGTLNDAESPPLSPQNVEHVAENDGFHPTSDANNVRPSIDYGDAESAMGIARKICQLGQQHIDERSTTAIPGYPVSAIVPPARKSAARQRVPISKILGRPLPSMDRMRELLEYYFDAVHWFSLAIYEPKFRRKFDSLADGFANPSQKPFLVLLATMLGMSSWYRSQRSGIDSGEQKEEWKKLSSGLLSLAETHVLELMDHHSITAAQAFILLGSHNVYHGRPNLAFSLLGATIKISQALGLHREPLRGEVEDIEERKRVWWTIYTWDRFASITYGRPLGINDKDCNVSMPLDVLENPSFVSTETESQSICYSAYQRELNELYLIASPALEPVFGSRASSEKHWSGDMYVSLIKTVTSQLHRWRHRLPRHLVLDLEKDFSPGGTLSSRAHVLQALALQLTFDNLCVVLHRPFLAQQVDHLSATQDTPSDHAGESTPINVNNTSSSEQDLRSKALSSRLNSDPWWSAAVRTARVTDLPILAQLATDSHLVAFLAINLFNAAIVLSIIAISDPLSDTAQVMKRTITRIFRLQDLLGKRSTLSKQSTSVLKNVINMLLTRESQAMLAPVTGPEPDMSDQIVPAPECSLMSVEDTLRLPLDVASGPFDTLEGSSIQHNPNRSTRLNEGLSSFQNVFAPANDRSSYGIPQENRLERTDSGNLNEDPYYAWQMPAQQDWNEPDFSQAGLEETYFDSGESGLYWLWDMTWNAPET</sequence>
<feature type="region of interest" description="Disordered" evidence="2">
    <location>
        <begin position="654"/>
        <end position="675"/>
    </location>
</feature>
<evidence type="ECO:0000313" key="4">
    <source>
        <dbReference type="EMBL" id="OJJ31249.1"/>
    </source>
</evidence>
<dbReference type="CDD" id="cd12148">
    <property type="entry name" value="fungal_TF_MHR"/>
    <property type="match status" value="1"/>
</dbReference>
<dbReference type="GO" id="GO:0003677">
    <property type="term" value="F:DNA binding"/>
    <property type="evidence" value="ECO:0007669"/>
    <property type="project" value="InterPro"/>
</dbReference>
<dbReference type="RefSeq" id="XP_040684926.1">
    <property type="nucleotide sequence ID" value="XM_040838064.1"/>
</dbReference>
<dbReference type="STRING" id="1073089.A0A1L9R8L1"/>
<dbReference type="EMBL" id="KV878216">
    <property type="protein sequence ID" value="OJJ31249.1"/>
    <property type="molecule type" value="Genomic_DNA"/>
</dbReference>
<dbReference type="GO" id="GO:0006351">
    <property type="term" value="P:DNA-templated transcription"/>
    <property type="evidence" value="ECO:0007669"/>
    <property type="project" value="InterPro"/>
</dbReference>
<evidence type="ECO:0000313" key="5">
    <source>
        <dbReference type="Proteomes" id="UP000184383"/>
    </source>
</evidence>
<dbReference type="GO" id="GO:0008270">
    <property type="term" value="F:zinc ion binding"/>
    <property type="evidence" value="ECO:0007669"/>
    <property type="project" value="InterPro"/>
</dbReference>
<gene>
    <name evidence="4" type="ORF">ASPWEDRAFT_54480</name>
</gene>
<feature type="domain" description="Xylanolytic transcriptional activator regulatory" evidence="3">
    <location>
        <begin position="244"/>
        <end position="315"/>
    </location>
</feature>
<evidence type="ECO:0000259" key="3">
    <source>
        <dbReference type="SMART" id="SM00906"/>
    </source>
</evidence>
<accession>A0A1L9R8L1</accession>
<proteinExistence type="predicted"/>
<evidence type="ECO:0000256" key="2">
    <source>
        <dbReference type="SAM" id="MobiDB-lite"/>
    </source>
</evidence>
<dbReference type="SMART" id="SM00906">
    <property type="entry name" value="Fungal_trans"/>
    <property type="match status" value="1"/>
</dbReference>
<dbReference type="VEuPathDB" id="FungiDB:ASPWEDRAFT_54480"/>
<keyword evidence="5" id="KW-1185">Reference proteome</keyword>
<dbReference type="Proteomes" id="UP000184383">
    <property type="component" value="Unassembled WGS sequence"/>
</dbReference>
<dbReference type="GeneID" id="63753912"/>
<feature type="compositionally biased region" description="Polar residues" evidence="2">
    <location>
        <begin position="453"/>
        <end position="464"/>
    </location>
</feature>
<dbReference type="AlphaFoldDB" id="A0A1L9R8L1"/>
<dbReference type="GO" id="GO:0003700">
    <property type="term" value="F:DNA-binding transcription factor activity"/>
    <property type="evidence" value="ECO:0007669"/>
    <property type="project" value="InterPro"/>
</dbReference>
<dbReference type="Pfam" id="PF04082">
    <property type="entry name" value="Fungal_trans"/>
    <property type="match status" value="1"/>
</dbReference>
<dbReference type="OrthoDB" id="6486656at2759"/>
<name>A0A1L9R8L1_ASPWE</name>
<organism evidence="4 5">
    <name type="scientific">Aspergillus wentii DTO 134E9</name>
    <dbReference type="NCBI Taxonomy" id="1073089"/>
    <lineage>
        <taxon>Eukaryota</taxon>
        <taxon>Fungi</taxon>
        <taxon>Dikarya</taxon>
        <taxon>Ascomycota</taxon>
        <taxon>Pezizomycotina</taxon>
        <taxon>Eurotiomycetes</taxon>
        <taxon>Eurotiomycetidae</taxon>
        <taxon>Eurotiales</taxon>
        <taxon>Aspergillaceae</taxon>
        <taxon>Aspergillus</taxon>
        <taxon>Aspergillus subgen. Cremei</taxon>
    </lineage>
</organism>
<dbReference type="InterPro" id="IPR050987">
    <property type="entry name" value="AtrR-like"/>
</dbReference>
<keyword evidence="1" id="KW-0539">Nucleus</keyword>
<dbReference type="InterPro" id="IPR007219">
    <property type="entry name" value="XnlR_reg_dom"/>
</dbReference>
<evidence type="ECO:0000256" key="1">
    <source>
        <dbReference type="ARBA" id="ARBA00023242"/>
    </source>
</evidence>
<dbReference type="PANTHER" id="PTHR46910">
    <property type="entry name" value="TRANSCRIPTION FACTOR PDR1"/>
    <property type="match status" value="1"/>
</dbReference>
<dbReference type="PANTHER" id="PTHR46910:SF8">
    <property type="entry name" value="ZN(II)2CYS6 TRANSCRIPTION FACTOR (EUROFUNG)"/>
    <property type="match status" value="1"/>
</dbReference>
<protein>
    <recommendedName>
        <fullName evidence="3">Xylanolytic transcriptional activator regulatory domain-containing protein</fullName>
    </recommendedName>
</protein>